<evidence type="ECO:0000256" key="1">
    <source>
        <dbReference type="SAM" id="MobiDB-lite"/>
    </source>
</evidence>
<evidence type="ECO:0000313" key="4">
    <source>
        <dbReference type="Proteomes" id="UP000321234"/>
    </source>
</evidence>
<organism evidence="3 4">
    <name type="scientific">Quadrisphaera setariae</name>
    <dbReference type="NCBI Taxonomy" id="2593304"/>
    <lineage>
        <taxon>Bacteria</taxon>
        <taxon>Bacillati</taxon>
        <taxon>Actinomycetota</taxon>
        <taxon>Actinomycetes</taxon>
        <taxon>Kineosporiales</taxon>
        <taxon>Kineosporiaceae</taxon>
        <taxon>Quadrisphaera</taxon>
    </lineage>
</organism>
<dbReference type="InterPro" id="IPR003018">
    <property type="entry name" value="GAF"/>
</dbReference>
<comment type="caution">
    <text evidence="3">The sequence shown here is derived from an EMBL/GenBank/DDBJ whole genome shotgun (WGS) entry which is preliminary data.</text>
</comment>
<evidence type="ECO:0000259" key="2">
    <source>
        <dbReference type="Pfam" id="PF13185"/>
    </source>
</evidence>
<reference evidence="3 4" key="1">
    <citation type="submission" date="2019-07" db="EMBL/GenBank/DDBJ databases">
        <title>Quadrisphaera sp. strain DD2A genome sequencing and assembly.</title>
        <authorList>
            <person name="Kim I."/>
        </authorList>
    </citation>
    <scope>NUCLEOTIDE SEQUENCE [LARGE SCALE GENOMIC DNA]</scope>
    <source>
        <strain evidence="3 4">DD2A</strain>
    </source>
</reference>
<feature type="domain" description="GAF" evidence="2">
    <location>
        <begin position="87"/>
        <end position="216"/>
    </location>
</feature>
<dbReference type="InterPro" id="IPR029016">
    <property type="entry name" value="GAF-like_dom_sf"/>
</dbReference>
<dbReference type="Pfam" id="PF13185">
    <property type="entry name" value="GAF_2"/>
    <property type="match status" value="1"/>
</dbReference>
<sequence>MAAGAARSSGPPSDRSACWPGWTGRPRWAGRWWVAFWRGCCRTEASPVSRPGPLPRPAPTVGRPASCDNGCQGGGVHRSATSPELALCAAVEPVVGWDRVAVSVVVDPERKLPLAGSDLTLQRFDNFQESLEQGPCRDALQCGAPVLVDDLRAAGTPWQLLLSCAPDDFPVRSTASVPLLSPGSERAALGVLSVGRDTVAPFTSAEVLVLQRLGDVLVRLLLARGSRGDLFADVAADDLPVLLGMLRVRLGLGEADALARLRAYAFATGATIQEVAADVVAGRVRLDDVDLGC</sequence>
<dbReference type="SUPFAM" id="SSF55781">
    <property type="entry name" value="GAF domain-like"/>
    <property type="match status" value="1"/>
</dbReference>
<proteinExistence type="predicted"/>
<accession>A0A5C8ZD59</accession>
<dbReference type="Proteomes" id="UP000321234">
    <property type="component" value="Unassembled WGS sequence"/>
</dbReference>
<keyword evidence="4" id="KW-1185">Reference proteome</keyword>
<dbReference type="EMBL" id="VKAC01000010">
    <property type="protein sequence ID" value="TXR55103.1"/>
    <property type="molecule type" value="Genomic_DNA"/>
</dbReference>
<protein>
    <submittedName>
        <fullName evidence="3">GAF and ANTAR domain-containing protein</fullName>
    </submittedName>
</protein>
<evidence type="ECO:0000313" key="3">
    <source>
        <dbReference type="EMBL" id="TXR55103.1"/>
    </source>
</evidence>
<dbReference type="Gene3D" id="3.30.450.40">
    <property type="match status" value="1"/>
</dbReference>
<dbReference type="OrthoDB" id="7466251at2"/>
<name>A0A5C8ZD59_9ACTN</name>
<dbReference type="AlphaFoldDB" id="A0A5C8ZD59"/>
<gene>
    <name evidence="3" type="ORF">FMM08_16600</name>
</gene>
<feature type="region of interest" description="Disordered" evidence="1">
    <location>
        <begin position="1"/>
        <end position="20"/>
    </location>
</feature>
<feature type="compositionally biased region" description="Low complexity" evidence="1">
    <location>
        <begin position="1"/>
        <end position="13"/>
    </location>
</feature>